<feature type="compositionally biased region" description="Low complexity" evidence="1">
    <location>
        <begin position="147"/>
        <end position="160"/>
    </location>
</feature>
<sequence length="1220" mass="138349">MKYYLLSAFFLLSVVVISETLKKNSVSRFTIPLNSRFQKGNLKPIRPNINPLKLPNIANNLQRVIKRAMRDLRMPFKPINRPVDSRPIRPPPSSQGQPPVRAFTHPKLQPVSLSEVQSQRQQRYFPAYSTNHGSAQQSPRSYNRFNQQIQRPQSQPQRRPVNLPNNEGPRHQMYNSQASNSAPPHRMPFRQSSAASVPVPSLHAGPSGNSLPQFTNKKAASPAVQGNPTRNRVIDVFHHIPVTQRPTHNIYPNVPVIPASTLGPHSPINVPRFPSQVNRPLSPGYMSPEPPVQGHRYTQSQPGVTSQRFQASGYSNNNNNRFESQISHESHRSINTNQRTPVIIPPNFNSQRENPFPLKQNNPVNIANKFIPNNPDVKTGIHSHYHYDPEEEDEEDDDQDQSSSQNIENTQLQSILPKEKVPQRDLIIDDELRVIHTVEENPLNKTGTVKKYWDFRQENSGLASGQIITVPALQNSNVLPVSILGDNVHNHKIAESVVSSTINENLHSKIQVPDVFKDAAHIVKTEVLLSEPEDKSIKYQNGSKEFYHIDSKPKVNFESVVDLPPHIMNIETSSVEQSTGNPIADFMQELQKINMQSLQIKDNLKAVSTPETTPNENFQRVIPKYVINNSNKPDYTHDSSIPQNHKKTLTTDPLLQWNQEIKYIPAEIFRKNSTMSIENNYNDNYNSKDFVSEHSSAPFGINVRNKAQYQQFEDTTKSNEYPIELDDESSESEPKKYFRGPQHLNKNWTIFDDHPVTSIGYRRLISTSIPYFSSWISSATTAMPQRTFTRNMAQNNNQPMHSEKKILNAWHLANKVFGRRNNSRLLYPTLSSTTEKPETKRLKFTYASLPRTTTERTSDVFITNGSKRFFNFRTGTTHSVPGITASPVSKSDFDFSKSNESPITDASSEIMGTRSSHSREKFSFNINPSRAMERINARRNQSMFSKGDKNLYYINLKPVTRPYSSNAPSSPAISSTQKYKVTESQSKEISSYVTESAIKKFSRIQQWPSSTNKPKIFTTKKVSSTTISSTTKKIPTTEKISPAETYRKTVLSTSYVTPPTVRIVSATSENEANIQPNTEVLTTEYSTESIVGVTLDEYVNHTETDSTEVVTESGKQHYVTKSPTLSYPTNNTIIDEVTTELINREQIIIDSLKSTKIKMQDMMSKGLRHLMPMVMGLSSDVSISSDCTFSLLRWLRGIRALEQWAIKSEYPALSFVYKKH</sequence>
<organism evidence="3 4">
    <name type="scientific">Caerostris darwini</name>
    <dbReference type="NCBI Taxonomy" id="1538125"/>
    <lineage>
        <taxon>Eukaryota</taxon>
        <taxon>Metazoa</taxon>
        <taxon>Ecdysozoa</taxon>
        <taxon>Arthropoda</taxon>
        <taxon>Chelicerata</taxon>
        <taxon>Arachnida</taxon>
        <taxon>Araneae</taxon>
        <taxon>Araneomorphae</taxon>
        <taxon>Entelegynae</taxon>
        <taxon>Araneoidea</taxon>
        <taxon>Araneidae</taxon>
        <taxon>Caerostris</taxon>
    </lineage>
</organism>
<feature type="compositionally biased region" description="Polar residues" evidence="1">
    <location>
        <begin position="296"/>
        <end position="325"/>
    </location>
</feature>
<feature type="compositionally biased region" description="Acidic residues" evidence="1">
    <location>
        <begin position="389"/>
        <end position="400"/>
    </location>
</feature>
<evidence type="ECO:0000256" key="2">
    <source>
        <dbReference type="SAM" id="SignalP"/>
    </source>
</evidence>
<feature type="compositionally biased region" description="Polar residues" evidence="1">
    <location>
        <begin position="347"/>
        <end position="365"/>
    </location>
</feature>
<keyword evidence="2" id="KW-0732">Signal</keyword>
<gene>
    <name evidence="3" type="primary">AVEN_10245_1</name>
    <name evidence="3" type="ORF">CDAR_520591</name>
</gene>
<dbReference type="EMBL" id="BPLQ01014265">
    <property type="protein sequence ID" value="GIY78697.1"/>
    <property type="molecule type" value="Genomic_DNA"/>
</dbReference>
<reference evidence="3 4" key="1">
    <citation type="submission" date="2021-06" db="EMBL/GenBank/DDBJ databases">
        <title>Caerostris darwini draft genome.</title>
        <authorList>
            <person name="Kono N."/>
            <person name="Arakawa K."/>
        </authorList>
    </citation>
    <scope>NUCLEOTIDE SEQUENCE [LARGE SCALE GENOMIC DNA]</scope>
</reference>
<name>A0AAV4W7I0_9ARAC</name>
<feature type="compositionally biased region" description="Polar residues" evidence="1">
    <location>
        <begin position="173"/>
        <end position="182"/>
    </location>
</feature>
<protein>
    <submittedName>
        <fullName evidence="3">Uncharacterized protein</fullName>
    </submittedName>
</protein>
<feature type="region of interest" description="Disordered" evidence="1">
    <location>
        <begin position="75"/>
        <end position="103"/>
    </location>
</feature>
<comment type="caution">
    <text evidence="3">The sequence shown here is derived from an EMBL/GenBank/DDBJ whole genome shotgun (WGS) entry which is preliminary data.</text>
</comment>
<feature type="compositionally biased region" description="Polar residues" evidence="1">
    <location>
        <begin position="207"/>
        <end position="227"/>
    </location>
</feature>
<feature type="region of interest" description="Disordered" evidence="1">
    <location>
        <begin position="293"/>
        <end position="418"/>
    </location>
</feature>
<evidence type="ECO:0000256" key="1">
    <source>
        <dbReference type="SAM" id="MobiDB-lite"/>
    </source>
</evidence>
<feature type="chain" id="PRO_5043876165" evidence="2">
    <location>
        <begin position="21"/>
        <end position="1220"/>
    </location>
</feature>
<keyword evidence="4" id="KW-1185">Reference proteome</keyword>
<accession>A0AAV4W7I0</accession>
<feature type="signal peptide" evidence="2">
    <location>
        <begin position="1"/>
        <end position="20"/>
    </location>
</feature>
<feature type="region of interest" description="Disordered" evidence="1">
    <location>
        <begin position="146"/>
        <end position="227"/>
    </location>
</feature>
<dbReference type="Proteomes" id="UP001054837">
    <property type="component" value="Unassembled WGS sequence"/>
</dbReference>
<evidence type="ECO:0000313" key="4">
    <source>
        <dbReference type="Proteomes" id="UP001054837"/>
    </source>
</evidence>
<evidence type="ECO:0000313" key="3">
    <source>
        <dbReference type="EMBL" id="GIY78697.1"/>
    </source>
</evidence>
<proteinExistence type="predicted"/>
<dbReference type="AlphaFoldDB" id="A0AAV4W7I0"/>